<dbReference type="Gene3D" id="1.10.260.40">
    <property type="entry name" value="lambda repressor-like DNA-binding domains"/>
    <property type="match status" value="1"/>
</dbReference>
<sequence>MAKTVTIKDVAAHAEVSVGTVSRVLSKNSTVKAPLAERVNKAIAELGYKPNFAARALRAKHINVIGLLVPDITNPFFSQLADKLEGLASARGHALIVSSSRNDSRFEARQFNALLEHQPKAILLVPASDQRLFDLPDSTVVYGLDRPAPGLRTFGVDQRASAALGLKHLVDLGHRQVVYIAGPQTTITGRQRREGVEAQARALREAGIDLNLDIREGTFDFQSGETIARAVLSGPSGGDVPTGILAANDQIAIGVVRAARDMRIDVPGELSVIGFDDIDLASLVVPRLTTIRQPVDAIASAAMDAIFAEETEAADHLAMGRLCERQSTQVRA</sequence>
<protein>
    <submittedName>
        <fullName evidence="5">Glucose-resistance amylase regulator</fullName>
    </submittedName>
</protein>
<dbReference type="Proteomes" id="UP000052022">
    <property type="component" value="Unassembled WGS sequence"/>
</dbReference>
<evidence type="ECO:0000256" key="3">
    <source>
        <dbReference type="ARBA" id="ARBA00023163"/>
    </source>
</evidence>
<dbReference type="GO" id="GO:0000976">
    <property type="term" value="F:transcription cis-regulatory region binding"/>
    <property type="evidence" value="ECO:0007669"/>
    <property type="project" value="TreeGrafter"/>
</dbReference>
<dbReference type="GO" id="GO:0003700">
    <property type="term" value="F:DNA-binding transcription factor activity"/>
    <property type="evidence" value="ECO:0007669"/>
    <property type="project" value="TreeGrafter"/>
</dbReference>
<keyword evidence="1" id="KW-0805">Transcription regulation</keyword>
<dbReference type="PROSITE" id="PS50932">
    <property type="entry name" value="HTH_LACI_2"/>
    <property type="match status" value="1"/>
</dbReference>
<evidence type="ECO:0000259" key="4">
    <source>
        <dbReference type="PROSITE" id="PS50932"/>
    </source>
</evidence>
<dbReference type="InterPro" id="IPR010982">
    <property type="entry name" value="Lambda_DNA-bd_dom_sf"/>
</dbReference>
<proteinExistence type="predicted"/>
<evidence type="ECO:0000256" key="2">
    <source>
        <dbReference type="ARBA" id="ARBA00023125"/>
    </source>
</evidence>
<evidence type="ECO:0000313" key="5">
    <source>
        <dbReference type="EMBL" id="CUH79246.1"/>
    </source>
</evidence>
<name>A0A0P1GCW3_9RHOB</name>
<dbReference type="CDD" id="cd01392">
    <property type="entry name" value="HTH_LacI"/>
    <property type="match status" value="1"/>
</dbReference>
<keyword evidence="3" id="KW-0804">Transcription</keyword>
<dbReference type="AlphaFoldDB" id="A0A0P1GCW3"/>
<dbReference type="STRING" id="928856.SAMN04488049_101416"/>
<dbReference type="InterPro" id="IPR000843">
    <property type="entry name" value="HTH_LacI"/>
</dbReference>
<dbReference type="InterPro" id="IPR028082">
    <property type="entry name" value="Peripla_BP_I"/>
</dbReference>
<organism evidence="5 6">
    <name type="scientific">Tritonibacter multivorans</name>
    <dbReference type="NCBI Taxonomy" id="928856"/>
    <lineage>
        <taxon>Bacteria</taxon>
        <taxon>Pseudomonadati</taxon>
        <taxon>Pseudomonadota</taxon>
        <taxon>Alphaproteobacteria</taxon>
        <taxon>Rhodobacterales</taxon>
        <taxon>Paracoccaceae</taxon>
        <taxon>Tritonibacter</taxon>
    </lineage>
</organism>
<dbReference type="Pfam" id="PF13377">
    <property type="entry name" value="Peripla_BP_3"/>
    <property type="match status" value="1"/>
</dbReference>
<evidence type="ECO:0000256" key="1">
    <source>
        <dbReference type="ARBA" id="ARBA00023015"/>
    </source>
</evidence>
<dbReference type="Pfam" id="PF00356">
    <property type="entry name" value="LacI"/>
    <property type="match status" value="1"/>
</dbReference>
<dbReference type="InterPro" id="IPR046335">
    <property type="entry name" value="LacI/GalR-like_sensor"/>
</dbReference>
<evidence type="ECO:0000313" key="6">
    <source>
        <dbReference type="Proteomes" id="UP000052022"/>
    </source>
</evidence>
<dbReference type="Gene3D" id="3.40.50.2300">
    <property type="match status" value="2"/>
</dbReference>
<dbReference type="RefSeq" id="WP_058290345.1">
    <property type="nucleotide sequence ID" value="NZ_CYSD01000037.1"/>
</dbReference>
<dbReference type="SUPFAM" id="SSF53822">
    <property type="entry name" value="Periplasmic binding protein-like I"/>
    <property type="match status" value="1"/>
</dbReference>
<keyword evidence="6" id="KW-1185">Reference proteome</keyword>
<accession>A0A0P1GCW3</accession>
<dbReference type="PROSITE" id="PS00356">
    <property type="entry name" value="HTH_LACI_1"/>
    <property type="match status" value="1"/>
</dbReference>
<dbReference type="SUPFAM" id="SSF47413">
    <property type="entry name" value="lambda repressor-like DNA-binding domains"/>
    <property type="match status" value="1"/>
</dbReference>
<reference evidence="5 6" key="1">
    <citation type="submission" date="2015-09" db="EMBL/GenBank/DDBJ databases">
        <authorList>
            <consortium name="Swine Surveillance"/>
        </authorList>
    </citation>
    <scope>NUCLEOTIDE SEQUENCE [LARGE SCALE GENOMIC DNA]</scope>
    <source>
        <strain evidence="5 6">CECT 7557</strain>
    </source>
</reference>
<gene>
    <name evidence="5" type="primary">ccpA_1</name>
    <name evidence="5" type="ORF">TRM7557_02302</name>
</gene>
<keyword evidence="2" id="KW-0238">DNA-binding</keyword>
<dbReference type="EMBL" id="CYSD01000037">
    <property type="protein sequence ID" value="CUH79246.1"/>
    <property type="molecule type" value="Genomic_DNA"/>
</dbReference>
<dbReference type="PANTHER" id="PTHR30146">
    <property type="entry name" value="LACI-RELATED TRANSCRIPTIONAL REPRESSOR"/>
    <property type="match status" value="1"/>
</dbReference>
<dbReference type="CDD" id="cd06267">
    <property type="entry name" value="PBP1_LacI_sugar_binding-like"/>
    <property type="match status" value="1"/>
</dbReference>
<dbReference type="SMART" id="SM00354">
    <property type="entry name" value="HTH_LACI"/>
    <property type="match status" value="1"/>
</dbReference>
<feature type="domain" description="HTH lacI-type" evidence="4">
    <location>
        <begin position="5"/>
        <end position="59"/>
    </location>
</feature>
<dbReference type="PANTHER" id="PTHR30146:SF109">
    <property type="entry name" value="HTH-TYPE TRANSCRIPTIONAL REGULATOR GALS"/>
    <property type="match status" value="1"/>
</dbReference>